<dbReference type="InterPro" id="IPR014917">
    <property type="entry name" value="DUF1800"/>
</dbReference>
<dbReference type="EMBL" id="CP109969">
    <property type="protein sequence ID" value="UYZ10599.1"/>
    <property type="molecule type" value="Genomic_DNA"/>
</dbReference>
<name>A0A4Z1R493_9HYPH</name>
<dbReference type="Proteomes" id="UP000298735">
    <property type="component" value="Chromosome Linear"/>
</dbReference>
<evidence type="ECO:0000313" key="2">
    <source>
        <dbReference type="Proteomes" id="UP000298735"/>
    </source>
</evidence>
<dbReference type="RefSeq" id="WP_137412095.1">
    <property type="nucleotide sequence ID" value="NZ_CP109969.1"/>
</dbReference>
<organism evidence="1 2">
    <name type="scientific">Agrobacterium salinitolerans</name>
    <dbReference type="NCBI Taxonomy" id="1183413"/>
    <lineage>
        <taxon>Bacteria</taxon>
        <taxon>Pseudomonadati</taxon>
        <taxon>Pseudomonadota</taxon>
        <taxon>Alphaproteobacteria</taxon>
        <taxon>Hyphomicrobiales</taxon>
        <taxon>Rhizobiaceae</taxon>
        <taxon>Rhizobium/Agrobacterium group</taxon>
        <taxon>Agrobacterium</taxon>
    </lineage>
</organism>
<dbReference type="KEGG" id="asal:CFBP5507_23575"/>
<dbReference type="AlphaFoldDB" id="A0A4Z1R493"/>
<dbReference type="Pfam" id="PF08811">
    <property type="entry name" value="DUF1800"/>
    <property type="match status" value="1"/>
</dbReference>
<reference evidence="1" key="1">
    <citation type="submission" date="2022-10" db="EMBL/GenBank/DDBJ databases">
        <title>Complete genome sequence of Agrobacterium salinitolerans CFBP5507.</title>
        <authorList>
            <person name="Tchabashvili S."/>
            <person name="Yen H.-C."/>
            <person name="Haryono M."/>
            <person name="Lin Y.-C."/>
            <person name="Lai E.-M."/>
            <person name="Kuo C.-H."/>
        </authorList>
    </citation>
    <scope>NUCLEOTIDE SEQUENCE</scope>
    <source>
        <strain evidence="1">CFBP5507</strain>
    </source>
</reference>
<gene>
    <name evidence="1" type="ORF">CFBP5507_23575</name>
</gene>
<accession>A0A4Z1R493</accession>
<evidence type="ECO:0000313" key="1">
    <source>
        <dbReference type="EMBL" id="UYZ10599.1"/>
    </source>
</evidence>
<proteinExistence type="predicted"/>
<protein>
    <submittedName>
        <fullName evidence="1">DUF1800 family protein</fullName>
    </submittedName>
</protein>
<sequence length="497" mass="54095">MSNTTPNKTSNSGEMDAALCLWRFGLGARQGDLRAIAEEPRDLLRSEVTEHAVPIPFGPQLHSSADLMVSLIAFNKQVKAEREEAVVMAVSVDKAMAGPDNRTGMGGMAAAPDIPKDKPANAANKRPYLPQQILLAEVDARFNGTIRQPLIGFGERLAMFWANHFSVAIGKGGDVHMLAGAFEREAIRPHIFGNFEDMLLAVETHPAMLFFLDNQQSIGPNSPANKNGKRGLNENLAREIMELHTLGVDGGYNQADVTELARVITGWTVYRDENKPGPVGRFSFNANNHEPGDHAVMGITYADAGVEQGRRALRDLAHHPSTARHLAFKLARHFVSDKPPVPLVKKIAAAYTKSHGDLAATYLAMLESEEAWDPALTKLRPPLDFVTAILRSSDVKPKPAQIVSVLKALGQPFWDPSGPNGFSDLTDNWGSSEGLATRIDAASLFAHQVAGGIDPRDFVADRFGPLLTRETAKAVQRAETKPQGLTIAFLSPEFQRR</sequence>
<dbReference type="OrthoDB" id="9772295at2"/>